<feature type="transmembrane region" description="Helical" evidence="1">
    <location>
        <begin position="300"/>
        <end position="328"/>
    </location>
</feature>
<evidence type="ECO:0000313" key="3">
    <source>
        <dbReference type="Proteomes" id="UP000652761"/>
    </source>
</evidence>
<sequence length="651" mass="69114">APDRWFSNPFLDAVRGGAVGCSSLTSWRVRGAGWFCLWALDLVEVRGGRAYGETVLLTWLLGVSRGDTWLFLPDLVELRDVGACVVRLWSHVVAPVFRELPCLGRCVPRVYFRIVLLWPDLGCGSSDSWVVAHPSGVPGRGPGGRVVTMVASFPTGSECELQKSVAVVAGCTCCEHGCGFARAAVGFVVGLCVLVGVSRRLREPTCGVAFTVVNSGEVLSEFFSVGSGGGLFWACFCRLLCYLKVEVSVVWLVAVALPSRLRCITWLLYVLGRLPRTVGCCPGENDALVVPVEVLPEPVVLLPLSVVFSLLAVCLGCVLVMVAFLSVFEFSRLRWWDFVCPHGREVGFVSHALWTLPDGSLVSAMGVWLVVLLWKCQSRLVVSPCMWKRLMLCLEVLVAIWCVALSACVSPFRLAMSRSPIGGTPGFGRGLCPGFSPSLGSECVLLCLVRAVPVELLTSACVLSAIVVLSVSRRMFDLALPCGRIVVVTTEKSCVAIKLAVVTVIQVTTGGCVGHVLVAVWAAVAVSVCSVWGTPGCSIPAVGLPANVATTKHVATSEKVSPRSDATLSRWHAGMCPRAGLPLGPSSGNAAGCLSAFSDRRRAVVSVLSGDVLVSRAMPCVPALADDPSEGFQKGCCACLCLLGLSWLQAS</sequence>
<keyword evidence="3" id="KW-1185">Reference proteome</keyword>
<accession>A0A843XCS9</accession>
<feature type="non-terminal residue" evidence="2">
    <location>
        <position position="1"/>
    </location>
</feature>
<dbReference type="EMBL" id="NMUH01007341">
    <property type="protein sequence ID" value="MQM17093.1"/>
    <property type="molecule type" value="Genomic_DNA"/>
</dbReference>
<proteinExistence type="predicted"/>
<reference evidence="2" key="1">
    <citation type="submission" date="2017-07" db="EMBL/GenBank/DDBJ databases">
        <title>Taro Niue Genome Assembly and Annotation.</title>
        <authorList>
            <person name="Atibalentja N."/>
            <person name="Keating K."/>
            <person name="Fields C.J."/>
        </authorList>
    </citation>
    <scope>NUCLEOTIDE SEQUENCE</scope>
    <source>
        <strain evidence="2">Niue_2</strain>
        <tissue evidence="2">Leaf</tissue>
    </source>
</reference>
<dbReference type="Proteomes" id="UP000652761">
    <property type="component" value="Unassembled WGS sequence"/>
</dbReference>
<keyword evidence="1" id="KW-1133">Transmembrane helix</keyword>
<comment type="caution">
    <text evidence="2">The sequence shown here is derived from an EMBL/GenBank/DDBJ whole genome shotgun (WGS) entry which is preliminary data.</text>
</comment>
<organism evidence="2 3">
    <name type="scientific">Colocasia esculenta</name>
    <name type="common">Wild taro</name>
    <name type="synonym">Arum esculentum</name>
    <dbReference type="NCBI Taxonomy" id="4460"/>
    <lineage>
        <taxon>Eukaryota</taxon>
        <taxon>Viridiplantae</taxon>
        <taxon>Streptophyta</taxon>
        <taxon>Embryophyta</taxon>
        <taxon>Tracheophyta</taxon>
        <taxon>Spermatophyta</taxon>
        <taxon>Magnoliopsida</taxon>
        <taxon>Liliopsida</taxon>
        <taxon>Araceae</taxon>
        <taxon>Aroideae</taxon>
        <taxon>Colocasieae</taxon>
        <taxon>Colocasia</taxon>
    </lineage>
</organism>
<keyword evidence="1" id="KW-0812">Transmembrane</keyword>
<feature type="transmembrane region" description="Helical" evidence="1">
    <location>
        <begin position="386"/>
        <end position="409"/>
    </location>
</feature>
<dbReference type="AlphaFoldDB" id="A0A843XCS9"/>
<evidence type="ECO:0000313" key="2">
    <source>
        <dbReference type="EMBL" id="MQM17093.1"/>
    </source>
</evidence>
<name>A0A843XCS9_COLES</name>
<protein>
    <submittedName>
        <fullName evidence="2">Uncharacterized protein</fullName>
    </submittedName>
</protein>
<evidence type="ECO:0000256" key="1">
    <source>
        <dbReference type="SAM" id="Phobius"/>
    </source>
</evidence>
<gene>
    <name evidence="2" type="ORF">Taro_050060</name>
</gene>
<keyword evidence="1" id="KW-0472">Membrane</keyword>